<name>A0A183FSP8_HELPZ</name>
<dbReference type="AlphaFoldDB" id="A0A183FSP8"/>
<accession>A0A183FSP8</accession>
<keyword evidence="2" id="KW-1185">Reference proteome</keyword>
<protein>
    <submittedName>
        <fullName evidence="1 3">Uncharacterized protein</fullName>
    </submittedName>
</protein>
<evidence type="ECO:0000313" key="3">
    <source>
        <dbReference type="WBParaSite" id="HPBE_0001099501-mRNA-1"/>
    </source>
</evidence>
<dbReference type="WBParaSite" id="HPBE_0001099501-mRNA-1">
    <property type="protein sequence ID" value="HPBE_0001099501-mRNA-1"/>
    <property type="gene ID" value="HPBE_0001099501"/>
</dbReference>
<proteinExistence type="predicted"/>
<sequence length="105" mass="11222">MKAPQLAWSSPYINRVGSCEALDAHQALRHAVTAVCVSMYGEERSLNAGPLANNAGSALGLRDQAIDEGDRRARRGKAVALTGKCPPGTFFENVKGAVLRIRDKT</sequence>
<evidence type="ECO:0000313" key="2">
    <source>
        <dbReference type="Proteomes" id="UP000050761"/>
    </source>
</evidence>
<reference evidence="3" key="2">
    <citation type="submission" date="2019-09" db="UniProtKB">
        <authorList>
            <consortium name="WormBaseParasite"/>
        </authorList>
    </citation>
    <scope>IDENTIFICATION</scope>
</reference>
<accession>A0A3P8A8J1</accession>
<dbReference type="Proteomes" id="UP000050761">
    <property type="component" value="Unassembled WGS sequence"/>
</dbReference>
<organism evidence="2 3">
    <name type="scientific">Heligmosomoides polygyrus</name>
    <name type="common">Parasitic roundworm</name>
    <dbReference type="NCBI Taxonomy" id="6339"/>
    <lineage>
        <taxon>Eukaryota</taxon>
        <taxon>Metazoa</taxon>
        <taxon>Ecdysozoa</taxon>
        <taxon>Nematoda</taxon>
        <taxon>Chromadorea</taxon>
        <taxon>Rhabditida</taxon>
        <taxon>Rhabditina</taxon>
        <taxon>Rhabditomorpha</taxon>
        <taxon>Strongyloidea</taxon>
        <taxon>Heligmosomidae</taxon>
        <taxon>Heligmosomoides</taxon>
    </lineage>
</organism>
<dbReference type="EMBL" id="UZAH01026946">
    <property type="protein sequence ID" value="VDO87063.1"/>
    <property type="molecule type" value="Genomic_DNA"/>
</dbReference>
<gene>
    <name evidence="1" type="ORF">HPBE_LOCUS10996</name>
</gene>
<evidence type="ECO:0000313" key="1">
    <source>
        <dbReference type="EMBL" id="VDO87063.1"/>
    </source>
</evidence>
<reference evidence="1 2" key="1">
    <citation type="submission" date="2018-11" db="EMBL/GenBank/DDBJ databases">
        <authorList>
            <consortium name="Pathogen Informatics"/>
        </authorList>
    </citation>
    <scope>NUCLEOTIDE SEQUENCE [LARGE SCALE GENOMIC DNA]</scope>
</reference>